<dbReference type="RefSeq" id="WP_354600961.1">
    <property type="nucleotide sequence ID" value="NZ_JBEWZI010000009.1"/>
</dbReference>
<comment type="caution">
    <text evidence="1">The sequence shown here is derived from an EMBL/GenBank/DDBJ whole genome shotgun (WGS) entry which is preliminary data.</text>
</comment>
<gene>
    <name evidence="1" type="ORF">ABXR19_09880</name>
</gene>
<dbReference type="PANTHER" id="PTHR21174">
    <property type="match status" value="1"/>
</dbReference>
<protein>
    <submittedName>
        <fullName evidence="1">N-methyl-D-aspartate receptor NMDAR2C subunit</fullName>
    </submittedName>
</protein>
<sequence>MNISTPQTAWEKFWAASGAAQACPQLMTELLLAWSEPQRHYHTLRHLVECLDALEGVWPLAERPAELCLALWFHDAIYDVRARDNEARSADWARRALLEGGFPAEAAQRVHDLVMATCHNAQTLAGDAALLVDIDLAILGAPPTRFDEYETQVRAEYAWVPEAVFRSKRREVLQGFLARPNIYYTPHFRQRFEEAARANLCRSISNL</sequence>
<proteinExistence type="predicted"/>
<dbReference type="PIRSF" id="PIRSF035170">
    <property type="entry name" value="HD_phosphohydro"/>
    <property type="match status" value="1"/>
</dbReference>
<organism evidence="1 2">
    <name type="scientific">Uliginosibacterium flavum</name>
    <dbReference type="NCBI Taxonomy" id="1396831"/>
    <lineage>
        <taxon>Bacteria</taxon>
        <taxon>Pseudomonadati</taxon>
        <taxon>Pseudomonadota</taxon>
        <taxon>Betaproteobacteria</taxon>
        <taxon>Rhodocyclales</taxon>
        <taxon>Zoogloeaceae</taxon>
        <taxon>Uliginosibacterium</taxon>
    </lineage>
</organism>
<keyword evidence="1" id="KW-0675">Receptor</keyword>
<name>A0ABV2TKR4_9RHOO</name>
<accession>A0ABV2TKR4</accession>
<dbReference type="PANTHER" id="PTHR21174:SF0">
    <property type="entry name" value="HD PHOSPHOHYDROLASE FAMILY PROTEIN-RELATED"/>
    <property type="match status" value="1"/>
</dbReference>
<evidence type="ECO:0000313" key="1">
    <source>
        <dbReference type="EMBL" id="MET7014498.1"/>
    </source>
</evidence>
<dbReference type="Proteomes" id="UP001549691">
    <property type="component" value="Unassembled WGS sequence"/>
</dbReference>
<evidence type="ECO:0000313" key="2">
    <source>
        <dbReference type="Proteomes" id="UP001549691"/>
    </source>
</evidence>
<dbReference type="SUPFAM" id="SSF109604">
    <property type="entry name" value="HD-domain/PDEase-like"/>
    <property type="match status" value="1"/>
</dbReference>
<dbReference type="InterPro" id="IPR009218">
    <property type="entry name" value="HD_phosphohydro"/>
</dbReference>
<dbReference type="EMBL" id="JBEWZI010000009">
    <property type="protein sequence ID" value="MET7014498.1"/>
    <property type="molecule type" value="Genomic_DNA"/>
</dbReference>
<keyword evidence="2" id="KW-1185">Reference proteome</keyword>
<reference evidence="1 2" key="1">
    <citation type="submission" date="2024-07" db="EMBL/GenBank/DDBJ databases">
        <title>Uliginosibacterium flavum JJ3220;KACC:17644.</title>
        <authorList>
            <person name="Kim M.K."/>
        </authorList>
    </citation>
    <scope>NUCLEOTIDE SEQUENCE [LARGE SCALE GENOMIC DNA]</scope>
    <source>
        <strain evidence="1 2">KACC:17644</strain>
    </source>
</reference>